<keyword evidence="1" id="KW-0547">Nucleotide-binding</keyword>
<name>A0A1Z4N5X3_9CYAN</name>
<evidence type="ECO:0000313" key="2">
    <source>
        <dbReference type="Proteomes" id="UP000218785"/>
    </source>
</evidence>
<gene>
    <name evidence="1" type="ORF">NIES37_51140</name>
</gene>
<dbReference type="AlphaFoldDB" id="A0A1Z4N5X3"/>
<keyword evidence="1" id="KW-0378">Hydrolase</keyword>
<dbReference type="EMBL" id="AP018248">
    <property type="protein sequence ID" value="BAZ01116.1"/>
    <property type="molecule type" value="Genomic_DNA"/>
</dbReference>
<dbReference type="Proteomes" id="UP000218785">
    <property type="component" value="Chromosome"/>
</dbReference>
<reference evidence="1 2" key="1">
    <citation type="submission" date="2017-06" db="EMBL/GenBank/DDBJ databases">
        <title>Genome sequencing of cyanobaciteial culture collection at National Institute for Environmental Studies (NIES).</title>
        <authorList>
            <person name="Hirose Y."/>
            <person name="Shimura Y."/>
            <person name="Fujisawa T."/>
            <person name="Nakamura Y."/>
            <person name="Kawachi M."/>
        </authorList>
    </citation>
    <scope>NUCLEOTIDE SEQUENCE [LARGE SCALE GENOMIC DNA]</scope>
    <source>
        <strain evidence="1 2">NIES-37</strain>
    </source>
</reference>
<keyword evidence="2" id="KW-1185">Reference proteome</keyword>
<dbReference type="KEGG" id="ttq:NIES37_51140"/>
<organism evidence="1 2">
    <name type="scientific">Tolypothrix tenuis PCC 7101</name>
    <dbReference type="NCBI Taxonomy" id="231146"/>
    <lineage>
        <taxon>Bacteria</taxon>
        <taxon>Bacillati</taxon>
        <taxon>Cyanobacteriota</taxon>
        <taxon>Cyanophyceae</taxon>
        <taxon>Nostocales</taxon>
        <taxon>Tolypothrichaceae</taxon>
        <taxon>Tolypothrix</taxon>
    </lineage>
</organism>
<keyword evidence="1" id="KW-0067">ATP-binding</keyword>
<accession>A0A1Z4N5X3</accession>
<keyword evidence="1" id="KW-0347">Helicase</keyword>
<protein>
    <submittedName>
        <fullName evidence="1">Helicase superfamily protein</fullName>
    </submittedName>
</protein>
<proteinExistence type="predicted"/>
<dbReference type="GO" id="GO:0004386">
    <property type="term" value="F:helicase activity"/>
    <property type="evidence" value="ECO:0007669"/>
    <property type="project" value="UniProtKB-KW"/>
</dbReference>
<evidence type="ECO:0000313" key="1">
    <source>
        <dbReference type="EMBL" id="BAZ01116.1"/>
    </source>
</evidence>
<sequence length="181" mass="20518">MITANHLVFNASDSGLDRRMIIFKFNRLVPKVDPDFSASLSAQISGFTNYLLSIPEEEIIQTLIDKVDESGMIAENELEFLLQTNSVADWLNNNYVYDRNNQIPIGSNKDEINQLFGDYCSYCYKTLSKMRTNKEFSPEIIRLGRGKLEKVKTSGGFVIRGLKRDDSGGVVEAIIRESYSK</sequence>